<comment type="caution">
    <text evidence="1">The sequence shown here is derived from an EMBL/GenBank/DDBJ whole genome shotgun (WGS) entry which is preliminary data.</text>
</comment>
<organism evidence="1 2">
    <name type="scientific">Prorocentrum cordatum</name>
    <dbReference type="NCBI Taxonomy" id="2364126"/>
    <lineage>
        <taxon>Eukaryota</taxon>
        <taxon>Sar</taxon>
        <taxon>Alveolata</taxon>
        <taxon>Dinophyceae</taxon>
        <taxon>Prorocentrales</taxon>
        <taxon>Prorocentraceae</taxon>
        <taxon>Prorocentrum</taxon>
    </lineage>
</organism>
<reference evidence="1" key="1">
    <citation type="submission" date="2023-10" db="EMBL/GenBank/DDBJ databases">
        <authorList>
            <person name="Chen Y."/>
            <person name="Shah S."/>
            <person name="Dougan E. K."/>
            <person name="Thang M."/>
            <person name="Chan C."/>
        </authorList>
    </citation>
    <scope>NUCLEOTIDE SEQUENCE [LARGE SCALE GENOMIC DNA]</scope>
</reference>
<dbReference type="SUPFAM" id="SSF53756">
    <property type="entry name" value="UDP-Glycosyltransferase/glycogen phosphorylase"/>
    <property type="match status" value="1"/>
</dbReference>
<accession>A0ABN9YE29</accession>
<evidence type="ECO:0008006" key="3">
    <source>
        <dbReference type="Google" id="ProtNLM"/>
    </source>
</evidence>
<evidence type="ECO:0000313" key="1">
    <source>
        <dbReference type="EMBL" id="CAK0911069.1"/>
    </source>
</evidence>
<dbReference type="Proteomes" id="UP001189429">
    <property type="component" value="Unassembled WGS sequence"/>
</dbReference>
<dbReference type="Gene3D" id="3.40.50.2000">
    <property type="entry name" value="Glycogen Phosphorylase B"/>
    <property type="match status" value="1"/>
</dbReference>
<sequence length="161" mass="18717">MTGVLVATISKDGKKACTIPPSCKGKMTQTKYITQEEYFGYLKQSRFSFLPQVYDASPRVITQALAMDVPVLMNDNIIGGWKYLNHKTGEFFHDMSDIRGSLRRILRNADVPYHYEPRKWVRENYGNNISGRRLLHFVKQHFSDRIKLPKCTEYLVTHSVR</sequence>
<name>A0ABN9YE29_9DINO</name>
<evidence type="ECO:0000313" key="2">
    <source>
        <dbReference type="Proteomes" id="UP001189429"/>
    </source>
</evidence>
<dbReference type="EMBL" id="CAUYUJ010022513">
    <property type="protein sequence ID" value="CAK0911069.1"/>
    <property type="molecule type" value="Genomic_DNA"/>
</dbReference>
<protein>
    <recommendedName>
        <fullName evidence="3">Glycosyl transferase family 1 domain-containing protein</fullName>
    </recommendedName>
</protein>
<proteinExistence type="predicted"/>
<gene>
    <name evidence="1" type="ORF">PCOR1329_LOCUS85061</name>
</gene>
<keyword evidence="2" id="KW-1185">Reference proteome</keyword>